<evidence type="ECO:0000256" key="7">
    <source>
        <dbReference type="ARBA" id="ARBA00022723"/>
    </source>
</evidence>
<keyword evidence="7" id="KW-0479">Metal-binding</keyword>
<keyword evidence="11" id="KW-0482">Metalloprotease</keyword>
<dbReference type="CDD" id="cd06158">
    <property type="entry name" value="S2P-M50_like_1"/>
    <property type="match status" value="1"/>
</dbReference>
<dbReference type="InterPro" id="IPR044537">
    <property type="entry name" value="Rip2-like"/>
</dbReference>
<feature type="domain" description="Peptidase M50" evidence="14">
    <location>
        <begin position="136"/>
        <end position="178"/>
    </location>
</feature>
<reference evidence="15 16" key="1">
    <citation type="submission" date="2021-08" db="EMBL/GenBank/DDBJ databases">
        <title>Comparative Genomics Analysis of the Genus Qipengyuania Reveals Extensive Genetic Diversity and Metabolic Versatility, Including the Description of Fifteen Novel Species.</title>
        <authorList>
            <person name="Liu Y."/>
        </authorList>
    </citation>
    <scope>NUCLEOTIDE SEQUENCE [LARGE SCALE GENOMIC DNA]</scope>
    <source>
        <strain evidence="15 16">6D47A</strain>
    </source>
</reference>
<dbReference type="Pfam" id="PF02163">
    <property type="entry name" value="Peptidase_M50"/>
    <property type="match status" value="1"/>
</dbReference>
<feature type="transmembrane region" description="Helical" evidence="13">
    <location>
        <begin position="58"/>
        <end position="78"/>
    </location>
</feature>
<keyword evidence="9" id="KW-0862">Zinc</keyword>
<dbReference type="EMBL" id="JAIGNO010000013">
    <property type="protein sequence ID" value="MBX7483782.1"/>
    <property type="molecule type" value="Genomic_DNA"/>
</dbReference>
<evidence type="ECO:0000256" key="2">
    <source>
        <dbReference type="ARBA" id="ARBA00004651"/>
    </source>
</evidence>
<dbReference type="PANTHER" id="PTHR35864:SF1">
    <property type="entry name" value="ZINC METALLOPROTEASE YWHC-RELATED"/>
    <property type="match status" value="1"/>
</dbReference>
<keyword evidence="16" id="KW-1185">Reference proteome</keyword>
<evidence type="ECO:0000256" key="11">
    <source>
        <dbReference type="ARBA" id="ARBA00023049"/>
    </source>
</evidence>
<comment type="similarity">
    <text evidence="3">Belongs to the peptidase M50B family.</text>
</comment>
<evidence type="ECO:0000256" key="12">
    <source>
        <dbReference type="ARBA" id="ARBA00023136"/>
    </source>
</evidence>
<evidence type="ECO:0000256" key="3">
    <source>
        <dbReference type="ARBA" id="ARBA00007931"/>
    </source>
</evidence>
<evidence type="ECO:0000256" key="5">
    <source>
        <dbReference type="ARBA" id="ARBA00022670"/>
    </source>
</evidence>
<evidence type="ECO:0000313" key="16">
    <source>
        <dbReference type="Proteomes" id="UP000755104"/>
    </source>
</evidence>
<protein>
    <submittedName>
        <fullName evidence="15">Site-2 protease family protein</fullName>
    </submittedName>
</protein>
<evidence type="ECO:0000256" key="10">
    <source>
        <dbReference type="ARBA" id="ARBA00022989"/>
    </source>
</evidence>
<proteinExistence type="inferred from homology"/>
<keyword evidence="10 13" id="KW-1133">Transmembrane helix</keyword>
<sequence length="230" mass="24639">MTETLLLAVILIPCLIIAIVFHEVAHGWAALALGDPTAKEKRRLSLNPIRHVDPIGTLLVPGALALFGGPIFGWAKPVPVRGDRLRDPRFGMVAVAAAGPGTNLVLAFVGALIFGGISGMFIASGNTPPEWLLTAGGVFILINVFLALFNLLPIPPFDGSHIVGGLLPRKWAGNWQKLQSLGMLFFIVLIAATWAFPNSGLIENTVLPPVLWLQERYFDLADWVARGIAG</sequence>
<name>A0ABS7J902_9SPHN</name>
<feature type="transmembrane region" description="Helical" evidence="13">
    <location>
        <begin position="131"/>
        <end position="152"/>
    </location>
</feature>
<evidence type="ECO:0000259" key="14">
    <source>
        <dbReference type="Pfam" id="PF02163"/>
    </source>
</evidence>
<gene>
    <name evidence="15" type="ORF">K3174_14700</name>
</gene>
<dbReference type="GO" id="GO:0006508">
    <property type="term" value="P:proteolysis"/>
    <property type="evidence" value="ECO:0007669"/>
    <property type="project" value="UniProtKB-KW"/>
</dbReference>
<feature type="transmembrane region" description="Helical" evidence="13">
    <location>
        <begin position="90"/>
        <end position="119"/>
    </location>
</feature>
<dbReference type="Proteomes" id="UP000755104">
    <property type="component" value="Unassembled WGS sequence"/>
</dbReference>
<keyword evidence="8" id="KW-0378">Hydrolase</keyword>
<dbReference type="PANTHER" id="PTHR35864">
    <property type="entry name" value="ZINC METALLOPROTEASE MJ0611-RELATED"/>
    <property type="match status" value="1"/>
</dbReference>
<dbReference type="InterPro" id="IPR008915">
    <property type="entry name" value="Peptidase_M50"/>
</dbReference>
<evidence type="ECO:0000256" key="6">
    <source>
        <dbReference type="ARBA" id="ARBA00022692"/>
    </source>
</evidence>
<keyword evidence="6 13" id="KW-0812">Transmembrane</keyword>
<dbReference type="InterPro" id="IPR052348">
    <property type="entry name" value="Metallopeptidase_M50B"/>
</dbReference>
<organism evidence="15 16">
    <name type="scientific">Qipengyuania qiaonensis</name>
    <dbReference type="NCBI Taxonomy" id="2867240"/>
    <lineage>
        <taxon>Bacteria</taxon>
        <taxon>Pseudomonadati</taxon>
        <taxon>Pseudomonadota</taxon>
        <taxon>Alphaproteobacteria</taxon>
        <taxon>Sphingomonadales</taxon>
        <taxon>Erythrobacteraceae</taxon>
        <taxon>Qipengyuania</taxon>
    </lineage>
</organism>
<comment type="caution">
    <text evidence="15">The sequence shown here is derived from an EMBL/GenBank/DDBJ whole genome shotgun (WGS) entry which is preliminary data.</text>
</comment>
<accession>A0ABS7J902</accession>
<evidence type="ECO:0000256" key="4">
    <source>
        <dbReference type="ARBA" id="ARBA00022475"/>
    </source>
</evidence>
<feature type="transmembrane region" description="Helical" evidence="13">
    <location>
        <begin position="178"/>
        <end position="196"/>
    </location>
</feature>
<evidence type="ECO:0000256" key="9">
    <source>
        <dbReference type="ARBA" id="ARBA00022833"/>
    </source>
</evidence>
<dbReference type="RefSeq" id="WP_221560039.1">
    <property type="nucleotide sequence ID" value="NZ_JAIGNO010000013.1"/>
</dbReference>
<evidence type="ECO:0000256" key="13">
    <source>
        <dbReference type="SAM" id="Phobius"/>
    </source>
</evidence>
<evidence type="ECO:0000256" key="1">
    <source>
        <dbReference type="ARBA" id="ARBA00001947"/>
    </source>
</evidence>
<dbReference type="GO" id="GO:0008233">
    <property type="term" value="F:peptidase activity"/>
    <property type="evidence" value="ECO:0007669"/>
    <property type="project" value="UniProtKB-KW"/>
</dbReference>
<comment type="cofactor">
    <cofactor evidence="1">
        <name>Zn(2+)</name>
        <dbReference type="ChEBI" id="CHEBI:29105"/>
    </cofactor>
</comment>
<comment type="subcellular location">
    <subcellularLocation>
        <location evidence="2">Cell membrane</location>
        <topology evidence="2">Multi-pass membrane protein</topology>
    </subcellularLocation>
</comment>
<keyword evidence="4" id="KW-1003">Cell membrane</keyword>
<evidence type="ECO:0000313" key="15">
    <source>
        <dbReference type="EMBL" id="MBX7483782.1"/>
    </source>
</evidence>
<evidence type="ECO:0000256" key="8">
    <source>
        <dbReference type="ARBA" id="ARBA00022801"/>
    </source>
</evidence>
<keyword evidence="12 13" id="KW-0472">Membrane</keyword>
<keyword evidence="5 15" id="KW-0645">Protease</keyword>